<evidence type="ECO:0000313" key="3">
    <source>
        <dbReference type="Proteomes" id="UP000236319"/>
    </source>
</evidence>
<keyword evidence="1" id="KW-0812">Transmembrane</keyword>
<dbReference type="EMBL" id="BDSA01000003">
    <property type="protein sequence ID" value="GBE61629.1"/>
    <property type="molecule type" value="Genomic_DNA"/>
</dbReference>
<keyword evidence="1" id="KW-1133">Transmembrane helix</keyword>
<sequence length="275" mass="30312">MGTRRQHIVGTTHFGLLYVSYDEGSLIQPWEQRLESVRAKAITAVQVHDQDGKGTYRSIEASYCPEACKSAILIRLEAYASIIAINRKLVLALVLACVLAVLGIAWYAFIDESVIVTAGLWALAAGLIAGSTHHWSGRMRTVWTTIIFSQQIPFPHDGQNVRYTYMVAAVLACNAVLLSLCGGICAWLHTYRMKRSLQAHLRRQQDATDPFNDPTSFNMFQQGMPSAPPAAPPQAGLNPGQLFSGIGFNQSQQPDYQYQANSSTGPSMWNTNLSY</sequence>
<dbReference type="RefSeq" id="XP_028867872.1">
    <property type="nucleotide sequence ID" value="XM_029012039.1"/>
</dbReference>
<dbReference type="GeneID" id="39875399"/>
<evidence type="ECO:0000256" key="1">
    <source>
        <dbReference type="SAM" id="Phobius"/>
    </source>
</evidence>
<keyword evidence="3" id="KW-1185">Reference proteome</keyword>
<organism evidence="2 3">
    <name type="scientific">Babesia ovata</name>
    <dbReference type="NCBI Taxonomy" id="189622"/>
    <lineage>
        <taxon>Eukaryota</taxon>
        <taxon>Sar</taxon>
        <taxon>Alveolata</taxon>
        <taxon>Apicomplexa</taxon>
        <taxon>Aconoidasida</taxon>
        <taxon>Piroplasmida</taxon>
        <taxon>Babesiidae</taxon>
        <taxon>Babesia</taxon>
    </lineage>
</organism>
<dbReference type="Proteomes" id="UP000236319">
    <property type="component" value="Unassembled WGS sequence"/>
</dbReference>
<feature type="transmembrane region" description="Helical" evidence="1">
    <location>
        <begin position="163"/>
        <end position="188"/>
    </location>
</feature>
<dbReference type="AlphaFoldDB" id="A0A2H6KF92"/>
<keyword evidence="1" id="KW-0472">Membrane</keyword>
<dbReference type="OrthoDB" id="330952at2759"/>
<feature type="transmembrane region" description="Helical" evidence="1">
    <location>
        <begin position="89"/>
        <end position="110"/>
    </location>
</feature>
<accession>A0A2H6KF92</accession>
<gene>
    <name evidence="2" type="ORF">BOVATA_031220</name>
</gene>
<dbReference type="VEuPathDB" id="PiroplasmaDB:BOVATA_031220"/>
<protein>
    <submittedName>
        <fullName evidence="2">Uncharacterized protein</fullName>
    </submittedName>
</protein>
<proteinExistence type="predicted"/>
<reference evidence="2 3" key="1">
    <citation type="journal article" date="2017" name="BMC Genomics">
        <title>Whole-genome assembly of Babesia ovata and comparative genomics between closely related pathogens.</title>
        <authorList>
            <person name="Yamagishi J."/>
            <person name="Asada M."/>
            <person name="Hakimi H."/>
            <person name="Tanaka T.Q."/>
            <person name="Sugimoto C."/>
            <person name="Kawazu S."/>
        </authorList>
    </citation>
    <scope>NUCLEOTIDE SEQUENCE [LARGE SCALE GENOMIC DNA]</scope>
    <source>
        <strain evidence="2 3">Miyake</strain>
    </source>
</reference>
<name>A0A2H6KF92_9APIC</name>
<comment type="caution">
    <text evidence="2">The sequence shown here is derived from an EMBL/GenBank/DDBJ whole genome shotgun (WGS) entry which is preliminary data.</text>
</comment>
<evidence type="ECO:0000313" key="2">
    <source>
        <dbReference type="EMBL" id="GBE61629.1"/>
    </source>
</evidence>